<evidence type="ECO:0000313" key="2">
    <source>
        <dbReference type="Proteomes" id="UP001160390"/>
    </source>
</evidence>
<proteinExistence type="predicted"/>
<comment type="caution">
    <text evidence="1">The sequence shown here is derived from an EMBL/GenBank/DDBJ whole genome shotgun (WGS) entry which is preliminary data.</text>
</comment>
<gene>
    <name evidence="1" type="ORF">CCHLO57077_00019428</name>
</gene>
<dbReference type="AlphaFoldDB" id="A0AA35LT05"/>
<keyword evidence="2" id="KW-1185">Reference proteome</keyword>
<organism evidence="1 2">
    <name type="scientific">Clonostachys chloroleuca</name>
    <dbReference type="NCBI Taxonomy" id="1926264"/>
    <lineage>
        <taxon>Eukaryota</taxon>
        <taxon>Fungi</taxon>
        <taxon>Dikarya</taxon>
        <taxon>Ascomycota</taxon>
        <taxon>Pezizomycotina</taxon>
        <taxon>Sordariomycetes</taxon>
        <taxon>Hypocreomycetidae</taxon>
        <taxon>Hypocreales</taxon>
        <taxon>Bionectriaceae</taxon>
        <taxon>Clonostachys</taxon>
    </lineage>
</organism>
<name>A0AA35LT05_9HYPO</name>
<dbReference type="EMBL" id="CABFNP030000614">
    <property type="protein sequence ID" value="CAI6058089.1"/>
    <property type="molecule type" value="Genomic_DNA"/>
</dbReference>
<evidence type="ECO:0000313" key="1">
    <source>
        <dbReference type="EMBL" id="CAI6058089.1"/>
    </source>
</evidence>
<accession>A0AA35LT05</accession>
<reference evidence="1" key="1">
    <citation type="submission" date="2023-01" db="EMBL/GenBank/DDBJ databases">
        <authorList>
            <person name="Piombo E."/>
        </authorList>
    </citation>
    <scope>NUCLEOTIDE SEQUENCE</scope>
</reference>
<protein>
    <submittedName>
        <fullName evidence="1">Uncharacterized protein</fullName>
    </submittedName>
</protein>
<dbReference type="Proteomes" id="UP001160390">
    <property type="component" value="Unassembled WGS sequence"/>
</dbReference>
<sequence length="233" mass="25511">MTIADAQLERVLADVNLGDAVALVDDMADIPLKSQCYEWRISPVSYLQKTFKCALMLLAVMFDTGCLLSGSRALEYIVPGSCGPGSDWDFFVTAYKESVADMVNVLKACGVVWHAETTRIEEELLRNKHVVISGSKLGSLGSWIKHMTPEAAAELIGQRTVEMVQLYNGISSSRNVNFRFELASSGKLTMRAAGVSPASELDYEDPLGRSFSILNGHIDTPDGRQKQSCSMLH</sequence>